<accession>A0A5C6PEC3</accession>
<evidence type="ECO:0000313" key="3">
    <source>
        <dbReference type="Proteomes" id="UP000324091"/>
    </source>
</evidence>
<evidence type="ECO:0000313" key="2">
    <source>
        <dbReference type="EMBL" id="TWW76978.1"/>
    </source>
</evidence>
<dbReference type="EMBL" id="RHFK02000004">
    <property type="protein sequence ID" value="TWW76978.1"/>
    <property type="molecule type" value="Genomic_DNA"/>
</dbReference>
<dbReference type="AlphaFoldDB" id="A0A5C6PEC3"/>
<feature type="region of interest" description="Disordered" evidence="1">
    <location>
        <begin position="18"/>
        <end position="47"/>
    </location>
</feature>
<proteinExistence type="predicted"/>
<gene>
    <name evidence="2" type="ORF">D4764_12G0003680</name>
</gene>
<organism evidence="2 3">
    <name type="scientific">Takifugu flavidus</name>
    <name type="common">sansaifugu</name>
    <dbReference type="NCBI Taxonomy" id="433684"/>
    <lineage>
        <taxon>Eukaryota</taxon>
        <taxon>Metazoa</taxon>
        <taxon>Chordata</taxon>
        <taxon>Craniata</taxon>
        <taxon>Vertebrata</taxon>
        <taxon>Euteleostomi</taxon>
        <taxon>Actinopterygii</taxon>
        <taxon>Neopterygii</taxon>
        <taxon>Teleostei</taxon>
        <taxon>Neoteleostei</taxon>
        <taxon>Acanthomorphata</taxon>
        <taxon>Eupercaria</taxon>
        <taxon>Tetraodontiformes</taxon>
        <taxon>Tetradontoidea</taxon>
        <taxon>Tetraodontidae</taxon>
        <taxon>Takifugu</taxon>
    </lineage>
</organism>
<reference evidence="2 3" key="1">
    <citation type="submission" date="2019-04" db="EMBL/GenBank/DDBJ databases">
        <title>Chromosome genome assembly for Takifugu flavidus.</title>
        <authorList>
            <person name="Xiao S."/>
        </authorList>
    </citation>
    <scope>NUCLEOTIDE SEQUENCE [LARGE SCALE GENOMIC DNA]</scope>
    <source>
        <strain evidence="2">HTHZ2018</strain>
        <tissue evidence="2">Muscle</tissue>
    </source>
</reference>
<keyword evidence="3" id="KW-1185">Reference proteome</keyword>
<comment type="caution">
    <text evidence="2">The sequence shown here is derived from an EMBL/GenBank/DDBJ whole genome shotgun (WGS) entry which is preliminary data.</text>
</comment>
<sequence>METLCSLQRNNTFRIRGGWCPSDRRQPADGGSLSPLTRTAASQVESELHNLRTHHPFSSRALHPHQQVHMGDPLTDNGGQRDKETATILCSTSDPQFPLGIRLRLKGENENGQDTVECETQYNTIQYEEAELCKTQPLSLLRDTCGKYVQT</sequence>
<feature type="compositionally biased region" description="Polar residues" evidence="1">
    <location>
        <begin position="34"/>
        <end position="45"/>
    </location>
</feature>
<protein>
    <submittedName>
        <fullName evidence="2">Uncharacterized protein</fullName>
    </submittedName>
</protein>
<dbReference type="Proteomes" id="UP000324091">
    <property type="component" value="Chromosome 12"/>
</dbReference>
<name>A0A5C6PEC3_9TELE</name>
<evidence type="ECO:0000256" key="1">
    <source>
        <dbReference type="SAM" id="MobiDB-lite"/>
    </source>
</evidence>